<dbReference type="AlphaFoldDB" id="A0A848CC51"/>
<accession>A0A848CC51</accession>
<organism evidence="1 2">
    <name type="scientific">Ligilactobacillus agilis</name>
    <dbReference type="NCBI Taxonomy" id="1601"/>
    <lineage>
        <taxon>Bacteria</taxon>
        <taxon>Bacillati</taxon>
        <taxon>Bacillota</taxon>
        <taxon>Bacilli</taxon>
        <taxon>Lactobacillales</taxon>
        <taxon>Lactobacillaceae</taxon>
        <taxon>Ligilactobacillus</taxon>
    </lineage>
</organism>
<reference evidence="1 2" key="1">
    <citation type="submission" date="2020-04" db="EMBL/GenBank/DDBJ databases">
        <authorList>
            <person name="Hitch T.C.A."/>
            <person name="Wylensek D."/>
            <person name="Clavel T."/>
        </authorList>
    </citation>
    <scope>NUCLEOTIDE SEQUENCE [LARGE SCALE GENOMIC DNA]</scope>
    <source>
        <strain evidence="1 2">WCA-389-WT-5H1</strain>
    </source>
</reference>
<comment type="caution">
    <text evidence="1">The sequence shown here is derived from an EMBL/GenBank/DDBJ whole genome shotgun (WGS) entry which is preliminary data.</text>
</comment>
<dbReference type="EMBL" id="JABAFP010000076">
    <property type="protein sequence ID" value="NME43209.1"/>
    <property type="molecule type" value="Genomic_DNA"/>
</dbReference>
<dbReference type="RefSeq" id="WP_170092212.1">
    <property type="nucleotide sequence ID" value="NZ_JABAFP010000076.1"/>
</dbReference>
<gene>
    <name evidence="1" type="ORF">HF863_10650</name>
</gene>
<evidence type="ECO:0000313" key="1">
    <source>
        <dbReference type="EMBL" id="NME43209.1"/>
    </source>
</evidence>
<name>A0A848CC51_9LACO</name>
<sequence length="71" mass="8178">MSIRDKYSLEIGEFNNLLADLRNGKIYEIEKVPGYPSASSLANKLEEQFNTIITKIEKNEVGNLERIFDEK</sequence>
<proteinExistence type="predicted"/>
<dbReference type="Proteomes" id="UP000563853">
    <property type="component" value="Unassembled WGS sequence"/>
</dbReference>
<evidence type="ECO:0000313" key="2">
    <source>
        <dbReference type="Proteomes" id="UP000563853"/>
    </source>
</evidence>
<protein>
    <submittedName>
        <fullName evidence="1">Uncharacterized protein</fullName>
    </submittedName>
</protein>